<dbReference type="Proteomes" id="UP001175000">
    <property type="component" value="Unassembled WGS sequence"/>
</dbReference>
<dbReference type="PANTHER" id="PTHR11266:SF80">
    <property type="entry name" value="PEROXISOMAL MEMBRANE PROTEIN 2"/>
    <property type="match status" value="1"/>
</dbReference>
<organism evidence="7 8">
    <name type="scientific">Immersiella caudata</name>
    <dbReference type="NCBI Taxonomy" id="314043"/>
    <lineage>
        <taxon>Eukaryota</taxon>
        <taxon>Fungi</taxon>
        <taxon>Dikarya</taxon>
        <taxon>Ascomycota</taxon>
        <taxon>Pezizomycotina</taxon>
        <taxon>Sordariomycetes</taxon>
        <taxon>Sordariomycetidae</taxon>
        <taxon>Sordariales</taxon>
        <taxon>Lasiosphaeriaceae</taxon>
        <taxon>Immersiella</taxon>
    </lineage>
</organism>
<reference evidence="7" key="1">
    <citation type="submission" date="2023-06" db="EMBL/GenBank/DDBJ databases">
        <title>Genome-scale phylogeny and comparative genomics of the fungal order Sordariales.</title>
        <authorList>
            <consortium name="Lawrence Berkeley National Laboratory"/>
            <person name="Hensen N."/>
            <person name="Bonometti L."/>
            <person name="Westerberg I."/>
            <person name="Brannstrom I.O."/>
            <person name="Guillou S."/>
            <person name="Cros-Aarteil S."/>
            <person name="Calhoun S."/>
            <person name="Haridas S."/>
            <person name="Kuo A."/>
            <person name="Mondo S."/>
            <person name="Pangilinan J."/>
            <person name="Riley R."/>
            <person name="Labutti K."/>
            <person name="Andreopoulos B."/>
            <person name="Lipzen A."/>
            <person name="Chen C."/>
            <person name="Yanf M."/>
            <person name="Daum C."/>
            <person name="Ng V."/>
            <person name="Clum A."/>
            <person name="Steindorff A."/>
            <person name="Ohm R."/>
            <person name="Martin F."/>
            <person name="Silar P."/>
            <person name="Natvig D."/>
            <person name="Lalanne C."/>
            <person name="Gautier V."/>
            <person name="Ament-Velasquez S.L."/>
            <person name="Kruys A."/>
            <person name="Hutchinson M.I."/>
            <person name="Powell A.J."/>
            <person name="Barry K."/>
            <person name="Miller A.N."/>
            <person name="Grigoriev I.V."/>
            <person name="Debuchy R."/>
            <person name="Gladieux P."/>
            <person name="Thoren M.H."/>
            <person name="Johannesson H."/>
        </authorList>
    </citation>
    <scope>NUCLEOTIDE SEQUENCE</scope>
    <source>
        <strain evidence="7">CBS 606.72</strain>
    </source>
</reference>
<comment type="subcellular location">
    <subcellularLocation>
        <location evidence="1">Membrane</location>
        <topology evidence="1">Multi-pass membrane protein</topology>
    </subcellularLocation>
</comment>
<keyword evidence="8" id="KW-1185">Reference proteome</keyword>
<dbReference type="GO" id="GO:0005778">
    <property type="term" value="C:peroxisomal membrane"/>
    <property type="evidence" value="ECO:0007669"/>
    <property type="project" value="TreeGrafter"/>
</dbReference>
<evidence type="ECO:0000256" key="2">
    <source>
        <dbReference type="ARBA" id="ARBA00006824"/>
    </source>
</evidence>
<dbReference type="PANTHER" id="PTHR11266">
    <property type="entry name" value="PEROXISOMAL MEMBRANE PROTEIN 2, PXMP2 MPV17"/>
    <property type="match status" value="1"/>
</dbReference>
<evidence type="ECO:0000256" key="1">
    <source>
        <dbReference type="ARBA" id="ARBA00004141"/>
    </source>
</evidence>
<evidence type="ECO:0000313" key="8">
    <source>
        <dbReference type="Proteomes" id="UP001175000"/>
    </source>
</evidence>
<evidence type="ECO:0000256" key="6">
    <source>
        <dbReference type="RuleBase" id="RU363053"/>
    </source>
</evidence>
<keyword evidence="5" id="KW-0472">Membrane</keyword>
<name>A0AA39XFL6_9PEZI</name>
<evidence type="ECO:0000256" key="5">
    <source>
        <dbReference type="ARBA" id="ARBA00023136"/>
    </source>
</evidence>
<evidence type="ECO:0000313" key="7">
    <source>
        <dbReference type="EMBL" id="KAK0633092.1"/>
    </source>
</evidence>
<protein>
    <submittedName>
        <fullName evidence="7">Uncharacterized protein</fullName>
    </submittedName>
</protein>
<accession>A0AA39XFL6</accession>
<sequence length="214" mass="23495">MAFPPIVIATLQSAIIGAFSNCLAQVITAQTTKTPLQISYPPIFQFFLFALLSTPPNFLWQEFLESSFPAFHIAPTSAAVASASASNEDELEEEAKTGRLVEPKLNKGNTAIKTLLDQTLGAAVNTMMFSLFMHGIRMAMVGETGEIRMERVVWGVVMDRASSEFWGILKAGWAFWPWVSLVNFCFLEKVESRNLVGSLAGLGWGVYMSLFAGK</sequence>
<proteinExistence type="inferred from homology"/>
<dbReference type="Pfam" id="PF04117">
    <property type="entry name" value="Mpv17_PMP22"/>
    <property type="match status" value="1"/>
</dbReference>
<keyword evidence="3" id="KW-0812">Transmembrane</keyword>
<evidence type="ECO:0000256" key="3">
    <source>
        <dbReference type="ARBA" id="ARBA00022692"/>
    </source>
</evidence>
<gene>
    <name evidence="7" type="ORF">B0T14DRAFT_505829</name>
</gene>
<keyword evidence="4" id="KW-1133">Transmembrane helix</keyword>
<dbReference type="EMBL" id="JAULSU010000001">
    <property type="protein sequence ID" value="KAK0633092.1"/>
    <property type="molecule type" value="Genomic_DNA"/>
</dbReference>
<dbReference type="AlphaFoldDB" id="A0AA39XFL6"/>
<dbReference type="InterPro" id="IPR007248">
    <property type="entry name" value="Mpv17_PMP22"/>
</dbReference>
<comment type="caution">
    <text evidence="7">The sequence shown here is derived from an EMBL/GenBank/DDBJ whole genome shotgun (WGS) entry which is preliminary data.</text>
</comment>
<evidence type="ECO:0000256" key="4">
    <source>
        <dbReference type="ARBA" id="ARBA00022989"/>
    </source>
</evidence>
<comment type="similarity">
    <text evidence="2 6">Belongs to the peroxisomal membrane protein PXMP2/4 family.</text>
</comment>